<dbReference type="PATRIC" id="fig|272562.8.peg.3634"/>
<dbReference type="OrthoDB" id="1633927at2"/>
<dbReference type="EMBL" id="AE001437">
    <property type="protein sequence ID" value="AAK81380.1"/>
    <property type="molecule type" value="Genomic_DNA"/>
</dbReference>
<sequence length="307" mass="34694">MISNEQYVRLSLELNLFFLRIVKEHNVIAGASLPPKYAPTLMEILAVNKKLDMLLSKTVALSKGNISREAMNSSTLITPLTLPSEKVTSALTGVPINTAITSKEISLGYRDYYRTGINMVTAVSILNKAILPLVNFVINFQAGLLSKIMSCKAFSYTYPSNIDHVIREARAYVNMLNMLERKQEMDTTPQGIIRQEIFWNDIMEDHAEFIRGYLDPSQTSLFNTANNFVRRFDDIENATESLTNNPSNLNNITRNIYSLVTEFRNFKSTATKGLLACKIKAIMAPLLADHVTREANYYLRLLRSFTS</sequence>
<dbReference type="Pfam" id="PF11155">
    <property type="entry name" value="DUF2935"/>
    <property type="match status" value="2"/>
</dbReference>
<dbReference type="InterPro" id="IPR021328">
    <property type="entry name" value="CotB-like"/>
</dbReference>
<dbReference type="Proteomes" id="UP000000814">
    <property type="component" value="Chromosome"/>
</dbReference>
<name>Q97DM3_CLOAB</name>
<dbReference type="GeneID" id="44999945"/>
<reference evidence="1 2" key="1">
    <citation type="journal article" date="2001" name="J. Bacteriol.">
        <title>Genome sequence and comparative analysis of the solvent-producing bacterium Clostridium acetobutylicum.</title>
        <authorList>
            <person name="Nolling J."/>
            <person name="Breton G."/>
            <person name="Omelchenko M.V."/>
            <person name="Makarova K.S."/>
            <person name="Zeng Q."/>
            <person name="Gibson R."/>
            <person name="Lee H.M."/>
            <person name="Dubois J."/>
            <person name="Qiu D."/>
            <person name="Hitti J."/>
            <person name="Wolf Y.I."/>
            <person name="Tatusov R.L."/>
            <person name="Sabathe F."/>
            <person name="Doucette-Stamm L."/>
            <person name="Soucaille P."/>
            <person name="Daly M.J."/>
            <person name="Bennett G.N."/>
            <person name="Koonin E.V."/>
            <person name="Smith D.R."/>
        </authorList>
    </citation>
    <scope>NUCLEOTIDE SEQUENCE [LARGE SCALE GENOMIC DNA]</scope>
    <source>
        <strain evidence="2">ATCC 824 / DSM 792 / JCM 1419 / LMG 5710 / VKM B-1787</strain>
    </source>
</reference>
<dbReference type="STRING" id="272562.CA_C3450"/>
<evidence type="ECO:0000313" key="1">
    <source>
        <dbReference type="EMBL" id="AAK81380.1"/>
    </source>
</evidence>
<dbReference type="HOGENOM" id="CLU_073785_0_1_9"/>
<keyword evidence="2" id="KW-1185">Reference proteome</keyword>
<gene>
    <name evidence="1" type="ordered locus">CA_C3450</name>
</gene>
<proteinExistence type="predicted"/>
<protein>
    <recommendedName>
        <fullName evidence="3">DUF2935 domain-containing protein</fullName>
    </recommendedName>
</protein>
<dbReference type="eggNOG" id="ENOG502Z8AB">
    <property type="taxonomic scope" value="Bacteria"/>
</dbReference>
<dbReference type="PIR" id="A97324">
    <property type="entry name" value="A97324"/>
</dbReference>
<dbReference type="KEGG" id="cac:CA_C3450"/>
<dbReference type="RefSeq" id="WP_010966720.1">
    <property type="nucleotide sequence ID" value="NC_003030.1"/>
</dbReference>
<dbReference type="AlphaFoldDB" id="Q97DM3"/>
<accession>Q97DM3</accession>
<evidence type="ECO:0008006" key="3">
    <source>
        <dbReference type="Google" id="ProtNLM"/>
    </source>
</evidence>
<dbReference type="SUPFAM" id="SSF158430">
    <property type="entry name" value="Bacillus cereus metalloprotein-like"/>
    <property type="match status" value="2"/>
</dbReference>
<dbReference type="Gene3D" id="1.20.1260.120">
    <property type="entry name" value="Protein of unknown function DUF2935"/>
    <property type="match status" value="1"/>
</dbReference>
<evidence type="ECO:0000313" key="2">
    <source>
        <dbReference type="Proteomes" id="UP000000814"/>
    </source>
</evidence>
<organism evidence="1 2">
    <name type="scientific">Clostridium acetobutylicum (strain ATCC 824 / DSM 792 / JCM 1419 / IAM 19013 / LMG 5710 / NBRC 13948 / NRRL B-527 / VKM B-1787 / 2291 / W)</name>
    <dbReference type="NCBI Taxonomy" id="272562"/>
    <lineage>
        <taxon>Bacteria</taxon>
        <taxon>Bacillati</taxon>
        <taxon>Bacillota</taxon>
        <taxon>Clostridia</taxon>
        <taxon>Eubacteriales</taxon>
        <taxon>Clostridiaceae</taxon>
        <taxon>Clostridium</taxon>
    </lineage>
</organism>